<evidence type="ECO:0000313" key="10">
    <source>
        <dbReference type="Proteomes" id="UP001528920"/>
    </source>
</evidence>
<evidence type="ECO:0000256" key="7">
    <source>
        <dbReference type="ARBA" id="ARBA00023027"/>
    </source>
</evidence>
<dbReference type="InterPro" id="IPR033878">
    <property type="entry name" value="NfsB-like"/>
</dbReference>
<keyword evidence="4" id="KW-0288">FMN</keyword>
<comment type="caution">
    <text evidence="9">The sequence shown here is derived from an EMBL/GenBank/DDBJ whole genome shotgun (WGS) entry which is preliminary data.</text>
</comment>
<gene>
    <name evidence="9" type="ORF">L3049_16275</name>
</gene>
<feature type="domain" description="Nitroreductase" evidence="8">
    <location>
        <begin position="14"/>
        <end position="200"/>
    </location>
</feature>
<dbReference type="RefSeq" id="WP_275110881.1">
    <property type="nucleotide sequence ID" value="NZ_JAKJSC010000004.1"/>
</dbReference>
<dbReference type="EMBL" id="JAKJSC010000004">
    <property type="protein sequence ID" value="MDE5419551.1"/>
    <property type="molecule type" value="Genomic_DNA"/>
</dbReference>
<dbReference type="Pfam" id="PF00881">
    <property type="entry name" value="Nitroreductase"/>
    <property type="match status" value="1"/>
</dbReference>
<organism evidence="9 10">
    <name type="scientific">Paralabilibaculum antarcticum</name>
    <dbReference type="NCBI Taxonomy" id="2912572"/>
    <lineage>
        <taxon>Bacteria</taxon>
        <taxon>Pseudomonadati</taxon>
        <taxon>Bacteroidota</taxon>
        <taxon>Bacteroidia</taxon>
        <taxon>Marinilabiliales</taxon>
        <taxon>Marinifilaceae</taxon>
        <taxon>Paralabilibaculum</taxon>
    </lineage>
</organism>
<dbReference type="InterPro" id="IPR000415">
    <property type="entry name" value="Nitroreductase-like"/>
</dbReference>
<protein>
    <submittedName>
        <fullName evidence="9">NAD(P)H-dependent oxidoreductase</fullName>
    </submittedName>
</protein>
<evidence type="ECO:0000256" key="3">
    <source>
        <dbReference type="ARBA" id="ARBA00022630"/>
    </source>
</evidence>
<evidence type="ECO:0000256" key="4">
    <source>
        <dbReference type="ARBA" id="ARBA00022643"/>
    </source>
</evidence>
<keyword evidence="3" id="KW-0285">Flavoprotein</keyword>
<evidence type="ECO:0000256" key="5">
    <source>
        <dbReference type="ARBA" id="ARBA00022857"/>
    </source>
</evidence>
<proteinExistence type="inferred from homology"/>
<dbReference type="PANTHER" id="PTHR23026">
    <property type="entry name" value="NADPH NITROREDUCTASE"/>
    <property type="match status" value="1"/>
</dbReference>
<sequence length="222" mass="25706">MKAVKEEILKAHAYRRAIKEFEVDQKISEEDFNFILEVGRRSPSSFGWEPWKFIVIQNMELREKLMEPSWGAQKQLPSASHFVILLARKGDEMRVGSDYLSYKSKEVDKLPADIEEMKLGFFKGFMENEFDLTDDRKIFDWACKQVYLPFANMMTAAAQIGIDSCPIEGFDRTKVEEILALESVVDTNKFGVAAMLAFGYKKEDSPFPQSRFPMEEVVEWVK</sequence>
<keyword evidence="5" id="KW-0521">NADP</keyword>
<dbReference type="Gene3D" id="3.40.109.10">
    <property type="entry name" value="NADH Oxidase"/>
    <property type="match status" value="1"/>
</dbReference>
<dbReference type="InterPro" id="IPR029479">
    <property type="entry name" value="Nitroreductase"/>
</dbReference>
<reference evidence="9 10" key="1">
    <citation type="submission" date="2022-01" db="EMBL/GenBank/DDBJ databases">
        <title>Labilibaculum sp. nov, a marine bacterium isolated from Antarctica.</title>
        <authorList>
            <person name="Dai W."/>
        </authorList>
    </citation>
    <scope>NUCLEOTIDE SEQUENCE [LARGE SCALE GENOMIC DNA]</scope>
    <source>
        <strain evidence="9 10">DW002</strain>
    </source>
</reference>
<evidence type="ECO:0000256" key="6">
    <source>
        <dbReference type="ARBA" id="ARBA00023002"/>
    </source>
</evidence>
<name>A0ABT5VW59_9BACT</name>
<dbReference type="CDD" id="cd02149">
    <property type="entry name" value="NfsB-like"/>
    <property type="match status" value="1"/>
</dbReference>
<keyword evidence="6" id="KW-0560">Oxidoreductase</keyword>
<keyword evidence="7" id="KW-0520">NAD</keyword>
<keyword evidence="10" id="KW-1185">Reference proteome</keyword>
<accession>A0ABT5VW59</accession>
<comment type="cofactor">
    <cofactor evidence="1">
        <name>FMN</name>
        <dbReference type="ChEBI" id="CHEBI:58210"/>
    </cofactor>
</comment>
<dbReference type="PANTHER" id="PTHR23026:SF125">
    <property type="entry name" value="OXYGEN-INSENSITIVE NAD(P)H NITROREDUCTASE"/>
    <property type="match status" value="1"/>
</dbReference>
<dbReference type="Proteomes" id="UP001528920">
    <property type="component" value="Unassembled WGS sequence"/>
</dbReference>
<evidence type="ECO:0000259" key="8">
    <source>
        <dbReference type="Pfam" id="PF00881"/>
    </source>
</evidence>
<dbReference type="SUPFAM" id="SSF55469">
    <property type="entry name" value="FMN-dependent nitroreductase-like"/>
    <property type="match status" value="1"/>
</dbReference>
<evidence type="ECO:0000256" key="2">
    <source>
        <dbReference type="ARBA" id="ARBA00007118"/>
    </source>
</evidence>
<dbReference type="InterPro" id="IPR050627">
    <property type="entry name" value="Nitroreductase/BluB"/>
</dbReference>
<evidence type="ECO:0000256" key="1">
    <source>
        <dbReference type="ARBA" id="ARBA00001917"/>
    </source>
</evidence>
<comment type="similarity">
    <text evidence="2">Belongs to the nitroreductase family.</text>
</comment>
<evidence type="ECO:0000313" key="9">
    <source>
        <dbReference type="EMBL" id="MDE5419551.1"/>
    </source>
</evidence>